<name>A0A085NLR0_9BILA</name>
<accession>A0A085NLR0</accession>
<protein>
    <submittedName>
        <fullName evidence="2">Uncharacterized protein</fullName>
    </submittedName>
</protein>
<dbReference type="AlphaFoldDB" id="A0A085NLR0"/>
<reference evidence="2 3" key="1">
    <citation type="journal article" date="2014" name="Nat. Genet.">
        <title>Genome and transcriptome of the porcine whipworm Trichuris suis.</title>
        <authorList>
            <person name="Jex A.R."/>
            <person name="Nejsum P."/>
            <person name="Schwarz E.M."/>
            <person name="Hu L."/>
            <person name="Young N.D."/>
            <person name="Hall R.S."/>
            <person name="Korhonen P.K."/>
            <person name="Liao S."/>
            <person name="Thamsborg S."/>
            <person name="Xia J."/>
            <person name="Xu P."/>
            <person name="Wang S."/>
            <person name="Scheerlinck J.P."/>
            <person name="Hofmann A."/>
            <person name="Sternberg P.W."/>
            <person name="Wang J."/>
            <person name="Gasser R.B."/>
        </authorList>
    </citation>
    <scope>NUCLEOTIDE SEQUENCE [LARGE SCALE GENOMIC DNA]</scope>
    <source>
        <strain evidence="2">DCEP-RM93F</strain>
        <strain evidence="1">DCEP-RM93M</strain>
    </source>
</reference>
<sequence length="242" mass="26605">MSTPNFQKPATLLSRFGAVSGAVREADNVLTGLYVPMPLGLQPVSFQMIDEGANVRSEGVNLGVKQLRQSFDQEETERSSGVVSLLRTVQRSILAGGNPLDRLRQSVGAGDFLQRLFGQLMSPLLQSAKGEEKRQQAPMDTRNTVQTIVQLLQREDEAKRLVNSLRDGNFAGRLATNVLKQLTNQLLSRPKESNEASRPSMVDAELKNNKERSVGIVMSVPGIDPMYLGGFLDKLRNVEKPS</sequence>
<organism evidence="2">
    <name type="scientific">Trichuris suis</name>
    <name type="common">pig whipworm</name>
    <dbReference type="NCBI Taxonomy" id="68888"/>
    <lineage>
        <taxon>Eukaryota</taxon>
        <taxon>Metazoa</taxon>
        <taxon>Ecdysozoa</taxon>
        <taxon>Nematoda</taxon>
        <taxon>Enoplea</taxon>
        <taxon>Dorylaimia</taxon>
        <taxon>Trichinellida</taxon>
        <taxon>Trichuridae</taxon>
        <taxon>Trichuris</taxon>
    </lineage>
</organism>
<dbReference type="EMBL" id="KL363257">
    <property type="protein sequence ID" value="KFD50197.1"/>
    <property type="molecule type" value="Genomic_DNA"/>
</dbReference>
<keyword evidence="3" id="KW-1185">Reference proteome</keyword>
<evidence type="ECO:0000313" key="2">
    <source>
        <dbReference type="EMBL" id="KFD70406.1"/>
    </source>
</evidence>
<evidence type="ECO:0000313" key="3">
    <source>
        <dbReference type="Proteomes" id="UP000030764"/>
    </source>
</evidence>
<evidence type="ECO:0000313" key="1">
    <source>
        <dbReference type="EMBL" id="KFD50197.1"/>
    </source>
</evidence>
<gene>
    <name evidence="1" type="ORF">M513_08942</name>
    <name evidence="2" type="ORF">M514_08942</name>
</gene>
<dbReference type="Proteomes" id="UP000030758">
    <property type="component" value="Unassembled WGS sequence"/>
</dbReference>
<proteinExistence type="predicted"/>
<dbReference type="Proteomes" id="UP000030764">
    <property type="component" value="Unassembled WGS sequence"/>
</dbReference>
<dbReference type="EMBL" id="KL367488">
    <property type="protein sequence ID" value="KFD70406.1"/>
    <property type="molecule type" value="Genomic_DNA"/>
</dbReference>